<feature type="domain" description="SMP" evidence="3">
    <location>
        <begin position="209"/>
        <end position="267"/>
    </location>
</feature>
<dbReference type="PANTHER" id="PTHR31174">
    <property type="entry name" value="SEED MATURATION FAMILY PROTEIN"/>
    <property type="match status" value="1"/>
</dbReference>
<dbReference type="AlphaFoldDB" id="A0A8D7FJH6"/>
<dbReference type="Pfam" id="PF04927">
    <property type="entry name" value="SMP"/>
    <property type="match status" value="3"/>
</dbReference>
<dbReference type="EMBL" id="HG996473">
    <property type="protein sequence ID" value="CAG1858070.1"/>
    <property type="molecule type" value="Genomic_DNA"/>
</dbReference>
<comment type="similarity">
    <text evidence="1">Belongs to the LEA type SMP family.</text>
</comment>
<proteinExistence type="inferred from homology"/>
<accession>A0A8D7FJH6</accession>
<name>A0A8D7FJH6_MUSAM</name>
<evidence type="ECO:0000256" key="1">
    <source>
        <dbReference type="ARBA" id="ARBA00010733"/>
    </source>
</evidence>
<dbReference type="InterPro" id="IPR007011">
    <property type="entry name" value="LEA_SMP_dom"/>
</dbReference>
<feature type="domain" description="SMP" evidence="3">
    <location>
        <begin position="144"/>
        <end position="200"/>
    </location>
</feature>
<evidence type="ECO:0000259" key="3">
    <source>
        <dbReference type="Pfam" id="PF04927"/>
    </source>
</evidence>
<protein>
    <submittedName>
        <fullName evidence="4">(wild Malaysian banana) hypothetical protein</fullName>
    </submittedName>
</protein>
<dbReference type="PANTHER" id="PTHR31174:SF7">
    <property type="entry name" value="LATE EMBRYOGENESIS ABUNDANT PROTEIN 31-RELATED"/>
    <property type="match status" value="1"/>
</dbReference>
<feature type="domain" description="SMP" evidence="3">
    <location>
        <begin position="17"/>
        <end position="71"/>
    </location>
</feature>
<gene>
    <name evidence="4" type="ORF">GSMUA_25680.1</name>
</gene>
<evidence type="ECO:0000313" key="4">
    <source>
        <dbReference type="EMBL" id="CAG1858070.1"/>
    </source>
</evidence>
<organism evidence="4">
    <name type="scientific">Musa acuminata subsp. malaccensis</name>
    <name type="common">Wild banana</name>
    <name type="synonym">Musa malaccensis</name>
    <dbReference type="NCBI Taxonomy" id="214687"/>
    <lineage>
        <taxon>Eukaryota</taxon>
        <taxon>Viridiplantae</taxon>
        <taxon>Streptophyta</taxon>
        <taxon>Embryophyta</taxon>
        <taxon>Tracheophyta</taxon>
        <taxon>Spermatophyta</taxon>
        <taxon>Magnoliopsida</taxon>
        <taxon>Liliopsida</taxon>
        <taxon>Zingiberales</taxon>
        <taxon>Musaceae</taxon>
        <taxon>Musa</taxon>
    </lineage>
</organism>
<reference evidence="4" key="1">
    <citation type="submission" date="2021-03" db="EMBL/GenBank/DDBJ databases">
        <authorList>
            <consortium name="Genoscope - CEA"/>
            <person name="William W."/>
        </authorList>
    </citation>
    <scope>NUCLEOTIDE SEQUENCE</scope>
    <source>
        <strain evidence="4">Doubled-haploid Pahang</strain>
    </source>
</reference>
<sequence length="268" mass="27561">MSQNQPTRPVRGQEQPIRYGDVFAVSGSLAGEAISPRDAAMMQSAENRALGQTPQGGAASVMESAAMWNEQCGLVGHEQFSDTPGRQGVSVTQTDIPGCPGQRLVTEFVAGQVRTQPYYFFNTAPGGGADEAGGVAVEMWTDKVSIGEALEAAATTAGNKPVDASDAAAIQAAEATAAGANAVTPGGVAAAAQAAAAANALKYRDDEKTKLGDVVADASVWMAMDKEATREDAERVVAAEMRNNPELRAHPGGVGASMVAAARLNQER</sequence>
<keyword evidence="2" id="KW-0677">Repeat</keyword>
<dbReference type="InterPro" id="IPR042971">
    <property type="entry name" value="LEA_SMP"/>
</dbReference>
<evidence type="ECO:0000256" key="2">
    <source>
        <dbReference type="ARBA" id="ARBA00022737"/>
    </source>
</evidence>